<name>A0A383DHB9_9ZZZZ</name>
<reference evidence="1" key="1">
    <citation type="submission" date="2018-05" db="EMBL/GenBank/DDBJ databases">
        <authorList>
            <person name="Lanie J.A."/>
            <person name="Ng W.-L."/>
            <person name="Kazmierczak K.M."/>
            <person name="Andrzejewski T.M."/>
            <person name="Davidsen T.M."/>
            <person name="Wayne K.J."/>
            <person name="Tettelin H."/>
            <person name="Glass J.I."/>
            <person name="Rusch D."/>
            <person name="Podicherti R."/>
            <person name="Tsui H.-C.T."/>
            <person name="Winkler M.E."/>
        </authorList>
    </citation>
    <scope>NUCLEOTIDE SEQUENCE</scope>
</reference>
<dbReference type="EMBL" id="UINC01217214">
    <property type="protein sequence ID" value="SVE43720.1"/>
    <property type="molecule type" value="Genomic_DNA"/>
</dbReference>
<proteinExistence type="predicted"/>
<accession>A0A383DHB9</accession>
<feature type="non-terminal residue" evidence="1">
    <location>
        <position position="24"/>
    </location>
</feature>
<gene>
    <name evidence="1" type="ORF">METZ01_LOCUS496574</name>
</gene>
<organism evidence="1">
    <name type="scientific">marine metagenome</name>
    <dbReference type="NCBI Taxonomy" id="408172"/>
    <lineage>
        <taxon>unclassified sequences</taxon>
        <taxon>metagenomes</taxon>
        <taxon>ecological metagenomes</taxon>
    </lineage>
</organism>
<protein>
    <submittedName>
        <fullName evidence="1">Uncharacterized protein</fullName>
    </submittedName>
</protein>
<sequence>MKKNKKKKNPQDIWKTLGGNLIIW</sequence>
<dbReference type="AlphaFoldDB" id="A0A383DHB9"/>
<evidence type="ECO:0000313" key="1">
    <source>
        <dbReference type="EMBL" id="SVE43720.1"/>
    </source>
</evidence>